<accession>A0A559SL23</accession>
<feature type="domain" description="Cytochrome c-552/4" evidence="4">
    <location>
        <begin position="228"/>
        <end position="266"/>
    </location>
</feature>
<protein>
    <submittedName>
        <fullName evidence="5">Putative CXXCH cytochrome family protein</fullName>
    </submittedName>
</protein>
<dbReference type="Proteomes" id="UP000319824">
    <property type="component" value="Unassembled WGS sequence"/>
</dbReference>
<dbReference type="SUPFAM" id="SSF48452">
    <property type="entry name" value="TPR-like"/>
    <property type="match status" value="1"/>
</dbReference>
<dbReference type="PANTHER" id="PTHR35038:SF8">
    <property type="entry name" value="C-TYPE POLYHEME CYTOCHROME OMCC"/>
    <property type="match status" value="1"/>
</dbReference>
<feature type="domain" description="Doubled CXXCH motif" evidence="3">
    <location>
        <begin position="359"/>
        <end position="389"/>
    </location>
</feature>
<organism evidence="5 6">
    <name type="scientific">Rhizobium mongolense USDA 1844</name>
    <dbReference type="NCBI Taxonomy" id="1079460"/>
    <lineage>
        <taxon>Bacteria</taxon>
        <taxon>Pseudomonadati</taxon>
        <taxon>Pseudomonadota</taxon>
        <taxon>Alphaproteobacteria</taxon>
        <taxon>Hyphomicrobiales</taxon>
        <taxon>Rhizobiaceae</taxon>
        <taxon>Rhizobium/Agrobacterium group</taxon>
        <taxon>Rhizobium</taxon>
    </lineage>
</organism>
<dbReference type="EMBL" id="VISO01000003">
    <property type="protein sequence ID" value="TVZ63032.1"/>
    <property type="molecule type" value="Genomic_DNA"/>
</dbReference>
<dbReference type="AlphaFoldDB" id="A0A559SL23"/>
<evidence type="ECO:0000256" key="2">
    <source>
        <dbReference type="PROSITE-ProRule" id="PRU00339"/>
    </source>
</evidence>
<dbReference type="Pfam" id="PF09699">
    <property type="entry name" value="Paired_CXXCH_1"/>
    <property type="match status" value="1"/>
</dbReference>
<dbReference type="SMART" id="SM00028">
    <property type="entry name" value="TPR"/>
    <property type="match status" value="3"/>
</dbReference>
<keyword evidence="2" id="KW-0802">TPR repeat</keyword>
<reference evidence="5 6" key="1">
    <citation type="submission" date="2019-06" db="EMBL/GenBank/DDBJ databases">
        <title>Pac Bio to generate improved reference genome sequences for organisms with transposon mutant libraries (support for FEBA project).</title>
        <authorList>
            <person name="Blow M."/>
        </authorList>
    </citation>
    <scope>NUCLEOTIDE SEQUENCE [LARGE SCALE GENOMIC DNA]</scope>
    <source>
        <strain evidence="5 6">USDA 1844</strain>
    </source>
</reference>
<dbReference type="InterPro" id="IPR019734">
    <property type="entry name" value="TPR_rpt"/>
</dbReference>
<dbReference type="Gene3D" id="1.25.40.10">
    <property type="entry name" value="Tetratricopeptide repeat domain"/>
    <property type="match status" value="2"/>
</dbReference>
<dbReference type="InterPro" id="IPR010177">
    <property type="entry name" value="Paired_CXXCH_1"/>
</dbReference>
<dbReference type="SUPFAM" id="SSF48371">
    <property type="entry name" value="ARM repeat"/>
    <property type="match status" value="1"/>
</dbReference>
<gene>
    <name evidence="5" type="ORF">BCL32_3142</name>
</gene>
<feature type="repeat" description="TPR" evidence="2">
    <location>
        <begin position="656"/>
        <end position="689"/>
    </location>
</feature>
<dbReference type="SUPFAM" id="SSF48695">
    <property type="entry name" value="Multiheme cytochromes"/>
    <property type="match status" value="1"/>
</dbReference>
<name>A0A559SL23_9HYPH</name>
<dbReference type="PANTHER" id="PTHR35038">
    <property type="entry name" value="DISSIMILATORY SULFITE REDUCTASE SIRA"/>
    <property type="match status" value="1"/>
</dbReference>
<feature type="domain" description="Cytochrome c-552/4" evidence="4">
    <location>
        <begin position="98"/>
        <end position="124"/>
    </location>
</feature>
<dbReference type="Pfam" id="PF13432">
    <property type="entry name" value="TPR_16"/>
    <property type="match status" value="2"/>
</dbReference>
<dbReference type="Gene3D" id="1.25.10.10">
    <property type="entry name" value="Leucine-rich Repeat Variant"/>
    <property type="match status" value="1"/>
</dbReference>
<dbReference type="InterPro" id="IPR011989">
    <property type="entry name" value="ARM-like"/>
</dbReference>
<evidence type="ECO:0000256" key="1">
    <source>
        <dbReference type="ARBA" id="ARBA00022729"/>
    </source>
</evidence>
<dbReference type="NCBIfam" id="TIGR01905">
    <property type="entry name" value="paired_CXXCH_1"/>
    <property type="match status" value="1"/>
</dbReference>
<keyword evidence="1" id="KW-0732">Signal</keyword>
<dbReference type="Pfam" id="PF13435">
    <property type="entry name" value="Cytochrome_C554"/>
    <property type="match status" value="2"/>
</dbReference>
<dbReference type="PROSITE" id="PS50005">
    <property type="entry name" value="TPR"/>
    <property type="match status" value="1"/>
</dbReference>
<dbReference type="InterPro" id="IPR023155">
    <property type="entry name" value="Cyt_c-552/4"/>
</dbReference>
<dbReference type="InterPro" id="IPR036280">
    <property type="entry name" value="Multihaem_cyt_sf"/>
</dbReference>
<comment type="caution">
    <text evidence="5">The sequence shown here is derived from an EMBL/GenBank/DDBJ whole genome shotgun (WGS) entry which is preliminary data.</text>
</comment>
<evidence type="ECO:0000259" key="4">
    <source>
        <dbReference type="Pfam" id="PF13435"/>
    </source>
</evidence>
<dbReference type="Gene3D" id="1.10.1130.10">
    <property type="entry name" value="Flavocytochrome C3, Chain A"/>
    <property type="match status" value="2"/>
</dbReference>
<evidence type="ECO:0000259" key="3">
    <source>
        <dbReference type="Pfam" id="PF09699"/>
    </source>
</evidence>
<evidence type="ECO:0000313" key="5">
    <source>
        <dbReference type="EMBL" id="TVZ63032.1"/>
    </source>
</evidence>
<dbReference type="InterPro" id="IPR051829">
    <property type="entry name" value="Multiheme_Cytochr_ET"/>
</dbReference>
<dbReference type="InterPro" id="IPR011990">
    <property type="entry name" value="TPR-like_helical_dom_sf"/>
</dbReference>
<proteinExistence type="predicted"/>
<evidence type="ECO:0000313" key="6">
    <source>
        <dbReference type="Proteomes" id="UP000319824"/>
    </source>
</evidence>
<dbReference type="InterPro" id="IPR016024">
    <property type="entry name" value="ARM-type_fold"/>
</dbReference>
<sequence>MPSTMGVLVTVGLMKMARLSANSSPDVFSRALKPDARVPLGRRKARLLFRIGRTSIFHAALLLCLLAFAGQTLAEEVAPASTADPRISIHDGFVDEKTCASCHGDQAAAFAKSHHAKAMALANDRTVRGNFNNVRFDHDGIVTSFSRRSGRFFVRTEGPDGKQEEFEVKYTFAYAPLQQYLVDLGGGRLQALDIAWDTSKQEWFWLGEGTPPKPGLTYHWTGPFYRWNRTCIDCHSTDPRRNFQSQTNDYKSTYVATSIGCQSCHGGGAKHVEWAEARSKGASMPVASGQGLSQVDVNTCFGCHSRRIKLGDGYAAGKSFLGYFSPALLRPDLYFPDGQILDEVFEYGSFQQSKMARAGVTCLDCHSPHAATLKADGNALCTQCHTETAPERFTKNDPSGVFDTPAHTHHPVGSSGAQCANCHMPERTYMKVDPRRDHSFVIPRPDLSAAYGTPNACTTCHEGKTNAWAAENMDNWYGTAWRARPTIAHAFAGAARSDPDSIEALHKLVVDKEQAGIVRGSAIAQMSRIGGPDVAADVKAAAGDSDPLVRLGAAEAAGNLPPGLRLEAIGNLLGDETRAVRVAAATALGSTPSLDLLGNQRRSFDAAVEDLRAYVEANADVAEAQNNYGTFLLAQRRAGDAEKAFHKAIVLDRALAGPHINLAELYRATGQNDKSERAYAEAIAISPDRADLRYGHALSLVRKKAMPQAIRELDEAVRLDPVNARYKTTLAIALDSLGRTEEAFYLLGRAVAGGELDADLLGTAVKYGLKLRRFPETLEYAETLARLRPDDPQIAELVRQLREVTGTK</sequence>